<dbReference type="SMART" id="SM00248">
    <property type="entry name" value="ANK"/>
    <property type="match status" value="2"/>
</dbReference>
<proteinExistence type="predicted"/>
<dbReference type="SUPFAM" id="SSF53474">
    <property type="entry name" value="alpha/beta-Hydrolases"/>
    <property type="match status" value="2"/>
</dbReference>
<dbReference type="Pfam" id="PF01764">
    <property type="entry name" value="Lipase_3"/>
    <property type="match status" value="2"/>
</dbReference>
<name>A0A1Q9EU12_SYMMI</name>
<evidence type="ECO:0000256" key="2">
    <source>
        <dbReference type="SAM" id="MobiDB-lite"/>
    </source>
</evidence>
<comment type="caution">
    <text evidence="5">The sequence shown here is derived from an EMBL/GenBank/DDBJ whole genome shotgun (WGS) entry which is preliminary data.</text>
</comment>
<evidence type="ECO:0000259" key="4">
    <source>
        <dbReference type="Pfam" id="PF01764"/>
    </source>
</evidence>
<feature type="compositionally biased region" description="Polar residues" evidence="2">
    <location>
        <begin position="1910"/>
        <end position="1926"/>
    </location>
</feature>
<dbReference type="OrthoDB" id="438440at2759"/>
<dbReference type="Gene3D" id="1.25.10.10">
    <property type="entry name" value="Leucine-rich Repeat Variant"/>
    <property type="match status" value="1"/>
</dbReference>
<dbReference type="CDD" id="cd00519">
    <property type="entry name" value="Lipase_3"/>
    <property type="match status" value="2"/>
</dbReference>
<dbReference type="PANTHER" id="PTHR45856">
    <property type="entry name" value="ALPHA/BETA-HYDROLASES SUPERFAMILY PROTEIN"/>
    <property type="match status" value="1"/>
</dbReference>
<evidence type="ECO:0000313" key="5">
    <source>
        <dbReference type="EMBL" id="OLQ10915.1"/>
    </source>
</evidence>
<protein>
    <recommendedName>
        <fullName evidence="4">Fungal lipase-type domain-containing protein</fullName>
    </recommendedName>
</protein>
<organism evidence="5 6">
    <name type="scientific">Symbiodinium microadriaticum</name>
    <name type="common">Dinoflagellate</name>
    <name type="synonym">Zooxanthella microadriatica</name>
    <dbReference type="NCBI Taxonomy" id="2951"/>
    <lineage>
        <taxon>Eukaryota</taxon>
        <taxon>Sar</taxon>
        <taxon>Alveolata</taxon>
        <taxon>Dinophyceae</taxon>
        <taxon>Suessiales</taxon>
        <taxon>Symbiodiniaceae</taxon>
        <taxon>Symbiodinium</taxon>
    </lineage>
</organism>
<evidence type="ECO:0000256" key="1">
    <source>
        <dbReference type="PROSITE-ProRule" id="PRU00023"/>
    </source>
</evidence>
<dbReference type="SUPFAM" id="SSF48371">
    <property type="entry name" value="ARM repeat"/>
    <property type="match status" value="2"/>
</dbReference>
<dbReference type="InterPro" id="IPR002110">
    <property type="entry name" value="Ankyrin_rpt"/>
</dbReference>
<feature type="domain" description="Fungal lipase-type" evidence="4">
    <location>
        <begin position="2042"/>
        <end position="2185"/>
    </location>
</feature>
<dbReference type="Proteomes" id="UP000186817">
    <property type="component" value="Unassembled WGS sequence"/>
</dbReference>
<sequence length="2293" mass="254983">MTMLAAYLAWFGFLCECDCDRAEYRAVFVRRCGHKFWSSATVASLVLALLAVKDDASKEHIRRIMKPVKDHLPSCLSADHVALIVKLLENVNEGVRCWTLDLLSEVTELAGIRGKVLELLGDESQQVQAKALNLLTSMPDGQIPELSTQDGHCLLRYLATSSPEVQQQVLHLLDRKMLTEQVMAVFALSDCHLHKQALYFLEETKPKKWFAELSIEHRERLCSLLASTDCLVQQRAMTLLETRMANELSFVLGAEDWKKLRALLASPDWKVQQQTLDLLARPVSHELTSELSVDLWWCCLRLLLSNGREEVQQSAARLLEKKMPNELLVKDFGNFHGVLRHADSRISDVSRRLFEKKTSRDVLALYLEKIVPVLLTDSELQPWSFGFLIDRIPTGNSRQFAALLNKHLLNFEHNLRNFLQKRSVVEHNLTELFRQLPVSCLLLAMPRDRIASWRDDEGNTWLHLAAEAGHLEACEALVDQVGLPLREKNKAGDEPLGLAATRDVDRFLRSRMHFRETRFGHGNAFEEMMQDERQVSEVTWYTVPLPGMAGHLGGLHSFLVVAVSNTSETDQGAKSYVLEKAGSFGREAHQKNGVFIGSQDLSSNLKSVVGLKTNKMQLTLSEGSLRRGLKMKELHEVAHGTGPYDLASSNCHHAAQEVFNHCCAREEDRERQLPNEWLAYLGSLFQLRGVFNSTSSGSKGSGSDVASANSEVACDSSGQPVDGPSCFKAPVDLCCDAFAEVAAALSHAVYEEDPAMVLRPAEAGTVSIRNNLSRPVRVCNHGTKTSNRVEVNEVLNIAGVTEKFHVDVYAVAWAPGLYPWRKMAERQAVWAGHRYNMSEDFRGEVVLQEVVSVAPKQPVDVLHVTQQSGSNSPVQWLLARSDNALYVAFRGTDDVQDVAIDVAAVPDYKHFKEHGIGVHSGIANALEQDGDGICNVVNDVLQALQEHLQQGDRLVLCGHSLGGGYAQAMAVHLLSRNLDVAAVRTFGAPHVLVPWRAQESSNLWQKLTSITYDALGARLGPRPQVNPGFRLGVSQKYIQDFQKNYNERAKLLEPYDVAGEVVLVSKATGLALSVGAEATAPLKELLGEKPPVSVMVSSKLFAYHSMADYEQIARTLQAQFVRSASSCCSSVSDKAELYGEEALQGLANSKPAARLDALAALVFAQEWLPGEAVVAHLERFLPWLKSPDPWICSFTRDLFEQKISPLVLAEQFHEIVPPLLADPELRPWSFGFLAGRMSPSCLTELIDLIAQQEGSWCKEPATLKLVEGQLPQELDAEHVERILGLLASNDCKVRCWTLNLLNMIPAELIATYFYKLHPVLRSKNSRIRESSRLTLEQKVVSADILAEHFHKIVPPLLADPELQPWSFGFLRGRIVERLVPELIDVIFNILCRTEAAWSGKEKALLEFMEASLPNQLTAAHVNHIAAFLARPDLKVELRCWTLDLLRKGAGAPHFAEHWDKVFALLANPSFEVQLRTLNLLEKNMPNYLITELSTEHRRRLFAFLASPHWEVQHEALKLLESNMPNELTAKLSTEHRDKLDALLRSPARAVQLRTLDLLAKPISHELISGLSMYHWGHVLRLLAIPSSEQRQQTLNLLDKMSHVLNRQHPKQVAQLLRDLHEAGHLQNFEVVFMDLLLKKRLHQNSLAPLLSKLPISCLLLTVGREDIASWRDEEGNTWLHVAAEAGHLQACEALVDQVGLPLREKNKAGNEPLTLAANREVDRFLRSRMHFRETRFGYGNAFEEMMQDERQVSEVTWYTVPLSGLAGNLGGLHSFLVVTVSGTDQGAKSYVLEKAGSCGREAHQKNGIFIGSQDLSSNLKSVVGLKTRKMQLTLSEGSLRSGLKMKELHEVAHGTGPYDLASSNCHHAAQKVFNHCCAREEDRELQPPNEWLATVVAMLGLDGLFNSTRSGSEGSNSDVASANSEVASGGHPADRPSGFTRSVDVRCDAFAEVAAALSLAVYEETIVDVFAVAWFNRRLARRQAVWSGHAYELSTDFRDEVVLQEVVSLAPSQAVDVLHTAQKSGSNSPVQWLLARSGYVLYVAFRGTYDLQDAVIVLGAVPDYKDFKEHGIGVHSGIATALEQEGDGICNVVSDVLQALQEHLQQGDRLVLCGHSLGGGYAQVMAVHLLSRNVDVAAVRTFGAPHVLVPPSRQEDRQKLWCTLDSITQHWVHDWDPVPRLPLCKTWLVDVLPKLKQEVVTGLRLGIAQKYIQALQQNYDETRAKPLERYDVVGEVVLVSKATSMALHASEGSAASKELLGEKPPESVMTPSKLFAYHSMEDYLQIAHKLTAS</sequence>
<dbReference type="EMBL" id="LSRX01000069">
    <property type="protein sequence ID" value="OLQ10915.1"/>
    <property type="molecule type" value="Genomic_DNA"/>
</dbReference>
<gene>
    <name evidence="5" type="ORF">AK812_SmicGene5298</name>
</gene>
<feature type="signal peptide" evidence="3">
    <location>
        <begin position="1"/>
        <end position="19"/>
    </location>
</feature>
<dbReference type="PANTHER" id="PTHR45856:SF11">
    <property type="entry name" value="FUNGAL LIPASE-LIKE DOMAIN-CONTAINING PROTEIN"/>
    <property type="match status" value="1"/>
</dbReference>
<dbReference type="InterPro" id="IPR051218">
    <property type="entry name" value="Sec_MonoDiacylglyc_Lipase"/>
</dbReference>
<dbReference type="Gene3D" id="3.40.50.1820">
    <property type="entry name" value="alpha/beta hydrolase"/>
    <property type="match status" value="2"/>
</dbReference>
<accession>A0A1Q9EU12</accession>
<dbReference type="PROSITE" id="PS50088">
    <property type="entry name" value="ANK_REPEAT"/>
    <property type="match status" value="1"/>
</dbReference>
<feature type="domain" description="Fungal lipase-type" evidence="4">
    <location>
        <begin position="886"/>
        <end position="991"/>
    </location>
</feature>
<evidence type="ECO:0000256" key="3">
    <source>
        <dbReference type="SAM" id="SignalP"/>
    </source>
</evidence>
<dbReference type="SUPFAM" id="SSF48403">
    <property type="entry name" value="Ankyrin repeat"/>
    <property type="match status" value="2"/>
</dbReference>
<dbReference type="InterPro" id="IPR011989">
    <property type="entry name" value="ARM-like"/>
</dbReference>
<dbReference type="InterPro" id="IPR029058">
    <property type="entry name" value="AB_hydrolase_fold"/>
</dbReference>
<dbReference type="GO" id="GO:0006629">
    <property type="term" value="P:lipid metabolic process"/>
    <property type="evidence" value="ECO:0007669"/>
    <property type="project" value="InterPro"/>
</dbReference>
<dbReference type="PROSITE" id="PS50297">
    <property type="entry name" value="ANK_REP_REGION"/>
    <property type="match status" value="1"/>
</dbReference>
<keyword evidence="3" id="KW-0732">Signal</keyword>
<dbReference type="Gene3D" id="1.25.40.20">
    <property type="entry name" value="Ankyrin repeat-containing domain"/>
    <property type="match status" value="2"/>
</dbReference>
<evidence type="ECO:0000313" key="6">
    <source>
        <dbReference type="Proteomes" id="UP000186817"/>
    </source>
</evidence>
<dbReference type="InterPro" id="IPR036770">
    <property type="entry name" value="Ankyrin_rpt-contain_sf"/>
</dbReference>
<feature type="repeat" description="ANK" evidence="1">
    <location>
        <begin position="457"/>
        <end position="479"/>
    </location>
</feature>
<feature type="chain" id="PRO_5013113501" description="Fungal lipase-type domain-containing protein" evidence="3">
    <location>
        <begin position="20"/>
        <end position="2293"/>
    </location>
</feature>
<keyword evidence="1" id="KW-0040">ANK repeat</keyword>
<keyword evidence="6" id="KW-1185">Reference proteome</keyword>
<dbReference type="InterPro" id="IPR016024">
    <property type="entry name" value="ARM-type_fold"/>
</dbReference>
<reference evidence="5 6" key="1">
    <citation type="submission" date="2016-02" db="EMBL/GenBank/DDBJ databases">
        <title>Genome analysis of coral dinoflagellate symbionts highlights evolutionary adaptations to a symbiotic lifestyle.</title>
        <authorList>
            <person name="Aranda M."/>
            <person name="Li Y."/>
            <person name="Liew Y.J."/>
            <person name="Baumgarten S."/>
            <person name="Simakov O."/>
            <person name="Wilson M."/>
            <person name="Piel J."/>
            <person name="Ashoor H."/>
            <person name="Bougouffa S."/>
            <person name="Bajic V.B."/>
            <person name="Ryu T."/>
            <person name="Ravasi T."/>
            <person name="Bayer T."/>
            <person name="Micklem G."/>
            <person name="Kim H."/>
            <person name="Bhak J."/>
            <person name="Lajeunesse T.C."/>
            <person name="Voolstra C.R."/>
        </authorList>
    </citation>
    <scope>NUCLEOTIDE SEQUENCE [LARGE SCALE GENOMIC DNA]</scope>
    <source>
        <strain evidence="5 6">CCMP2467</strain>
    </source>
</reference>
<feature type="region of interest" description="Disordered" evidence="2">
    <location>
        <begin position="1910"/>
        <end position="1937"/>
    </location>
</feature>
<dbReference type="InterPro" id="IPR002921">
    <property type="entry name" value="Fungal_lipase-type"/>
</dbReference>